<gene>
    <name evidence="2" type="ORF">FJZ47_00975</name>
</gene>
<dbReference type="EMBL" id="VGLS01000013">
    <property type="protein sequence ID" value="MBM3222366.1"/>
    <property type="molecule type" value="Genomic_DNA"/>
</dbReference>
<reference evidence="2" key="1">
    <citation type="submission" date="2019-03" db="EMBL/GenBank/DDBJ databases">
        <title>Lake Tanganyika Metagenome-Assembled Genomes (MAGs).</title>
        <authorList>
            <person name="Tran P."/>
        </authorList>
    </citation>
    <scope>NUCLEOTIDE SEQUENCE</scope>
    <source>
        <strain evidence="2">K_DeepCast_65m_m2_066</strain>
    </source>
</reference>
<dbReference type="GO" id="GO:0008237">
    <property type="term" value="F:metallopeptidase activity"/>
    <property type="evidence" value="ECO:0007669"/>
    <property type="project" value="UniProtKB-KW"/>
</dbReference>
<evidence type="ECO:0000313" key="2">
    <source>
        <dbReference type="EMBL" id="MBM3222366.1"/>
    </source>
</evidence>
<dbReference type="Proteomes" id="UP000712673">
    <property type="component" value="Unassembled WGS sequence"/>
</dbReference>
<keyword evidence="2" id="KW-0378">Hydrolase</keyword>
<name>A0A937VWL6_UNCTE</name>
<protein>
    <submittedName>
        <fullName evidence="2">SprT family zinc-dependent metalloprotease</fullName>
    </submittedName>
</protein>
<dbReference type="Pfam" id="PF10263">
    <property type="entry name" value="SprT-like"/>
    <property type="match status" value="1"/>
</dbReference>
<evidence type="ECO:0000259" key="1">
    <source>
        <dbReference type="Pfam" id="PF10263"/>
    </source>
</evidence>
<sequence length="233" mass="27693">MPSLFPTTTTAQDDRQAWLSAYLAAPVTLTWTENRSSMLSARGNATTGYQVRLHQMFQEAPASIWHALVAYLTRSDTAATQTIRRYIRQQPPVRPEPPEAPTPLLQTQGQYFDLAAMYQEINQQYFMGRVQADITWSRRPPRRQRTSMRFGSYQERDRLIRIHCLLDQSFVPRYVVEHVVFHEMLHQLIPRQQVHGRWSIHPPEFRRQERRFTYYQQAEQWQRQHLARLLRSA</sequence>
<evidence type="ECO:0000313" key="3">
    <source>
        <dbReference type="Proteomes" id="UP000712673"/>
    </source>
</evidence>
<dbReference type="InterPro" id="IPR006640">
    <property type="entry name" value="SprT-like_domain"/>
</dbReference>
<proteinExistence type="predicted"/>
<keyword evidence="2" id="KW-0645">Protease</keyword>
<comment type="caution">
    <text evidence="2">The sequence shown here is derived from an EMBL/GenBank/DDBJ whole genome shotgun (WGS) entry which is preliminary data.</text>
</comment>
<keyword evidence="2" id="KW-0482">Metalloprotease</keyword>
<dbReference type="AlphaFoldDB" id="A0A937VWL6"/>
<organism evidence="2 3">
    <name type="scientific">Tectimicrobiota bacterium</name>
    <dbReference type="NCBI Taxonomy" id="2528274"/>
    <lineage>
        <taxon>Bacteria</taxon>
        <taxon>Pseudomonadati</taxon>
        <taxon>Nitrospinota/Tectimicrobiota group</taxon>
        <taxon>Candidatus Tectimicrobiota</taxon>
    </lineage>
</organism>
<accession>A0A937VWL6</accession>
<feature type="domain" description="SprT-like" evidence="1">
    <location>
        <begin position="115"/>
        <end position="214"/>
    </location>
</feature>